<dbReference type="EMBL" id="PVTD01000008">
    <property type="protein sequence ID" value="PRY21750.1"/>
    <property type="molecule type" value="Genomic_DNA"/>
</dbReference>
<name>A0A2T0RKV3_9RHOB</name>
<evidence type="ECO:0000313" key="1">
    <source>
        <dbReference type="EMBL" id="PRY21750.1"/>
    </source>
</evidence>
<dbReference type="OrthoDB" id="7870542at2"/>
<proteinExistence type="predicted"/>
<evidence type="ECO:0000313" key="2">
    <source>
        <dbReference type="Proteomes" id="UP000239480"/>
    </source>
</evidence>
<comment type="caution">
    <text evidence="1">The sequence shown here is derived from an EMBL/GenBank/DDBJ whole genome shotgun (WGS) entry which is preliminary data.</text>
</comment>
<dbReference type="RefSeq" id="WP_106206234.1">
    <property type="nucleotide sequence ID" value="NZ_PVTD01000008.1"/>
</dbReference>
<keyword evidence="2" id="KW-1185">Reference proteome</keyword>
<gene>
    <name evidence="1" type="ORF">CLV78_10819</name>
</gene>
<accession>A0A2T0RKV3</accession>
<dbReference type="AlphaFoldDB" id="A0A2T0RKV3"/>
<organism evidence="1 2">
    <name type="scientific">Aliiruegeria haliotis</name>
    <dbReference type="NCBI Taxonomy" id="1280846"/>
    <lineage>
        <taxon>Bacteria</taxon>
        <taxon>Pseudomonadati</taxon>
        <taxon>Pseudomonadota</taxon>
        <taxon>Alphaproteobacteria</taxon>
        <taxon>Rhodobacterales</taxon>
        <taxon>Roseobacteraceae</taxon>
        <taxon>Aliiruegeria</taxon>
    </lineage>
</organism>
<dbReference type="Proteomes" id="UP000239480">
    <property type="component" value="Unassembled WGS sequence"/>
</dbReference>
<sequence length="83" mass="8770">MGALANVVGGLWKPLALGLLVLVALGLMSDDSGFAAGKFNCSGFTNDPDLNRIICQYHPVRIWNTPVTELLPFLAPATETAAN</sequence>
<reference evidence="1 2" key="1">
    <citation type="submission" date="2018-03" db="EMBL/GenBank/DDBJ databases">
        <title>Genomic Encyclopedia of Archaeal and Bacterial Type Strains, Phase II (KMG-II): from individual species to whole genera.</title>
        <authorList>
            <person name="Goeker M."/>
        </authorList>
    </citation>
    <scope>NUCLEOTIDE SEQUENCE [LARGE SCALE GENOMIC DNA]</scope>
    <source>
        <strain evidence="1 2">DSM 29328</strain>
    </source>
</reference>
<protein>
    <submittedName>
        <fullName evidence="1">Uncharacterized protein</fullName>
    </submittedName>
</protein>